<evidence type="ECO:0000313" key="3">
    <source>
        <dbReference type="Proteomes" id="UP000838763"/>
    </source>
</evidence>
<keyword evidence="3" id="KW-1185">Reference proteome</keyword>
<reference evidence="2" key="1">
    <citation type="submission" date="2022-11" db="EMBL/GenBank/DDBJ databases">
        <authorList>
            <person name="Scott C."/>
            <person name="Bruce N."/>
        </authorList>
    </citation>
    <scope>NUCLEOTIDE SEQUENCE</scope>
</reference>
<feature type="chain" id="PRO_5040281307" description="Secreted protein" evidence="1">
    <location>
        <begin position="21"/>
        <end position="120"/>
    </location>
</feature>
<gene>
    <name evidence="2" type="ORF">PPNO1_LOCUS2785</name>
</gene>
<evidence type="ECO:0000313" key="2">
    <source>
        <dbReference type="EMBL" id="CAI4213035.1"/>
    </source>
</evidence>
<dbReference type="EMBL" id="CALLCH030000007">
    <property type="protein sequence ID" value="CAI4213035.1"/>
    <property type="molecule type" value="Genomic_DNA"/>
</dbReference>
<keyword evidence="1" id="KW-0732">Signal</keyword>
<evidence type="ECO:0008006" key="4">
    <source>
        <dbReference type="Google" id="ProtNLM"/>
    </source>
</evidence>
<accession>A0A9P1GZ85</accession>
<name>A0A9P1GZ85_9PEZI</name>
<organism evidence="2 3">
    <name type="scientific">Parascedosporium putredinis</name>
    <dbReference type="NCBI Taxonomy" id="1442378"/>
    <lineage>
        <taxon>Eukaryota</taxon>
        <taxon>Fungi</taxon>
        <taxon>Dikarya</taxon>
        <taxon>Ascomycota</taxon>
        <taxon>Pezizomycotina</taxon>
        <taxon>Sordariomycetes</taxon>
        <taxon>Hypocreomycetidae</taxon>
        <taxon>Microascales</taxon>
        <taxon>Microascaceae</taxon>
        <taxon>Parascedosporium</taxon>
    </lineage>
</organism>
<sequence length="120" mass="13280">MRIVLLLTTLLLALLTLRTANDPATPTPAANVLRTASHSVNAAVILNAACSVAARVTAAVPAAWSPTPAPLEHRRRRRHRPPLHLWHRRLRPRGVGLRPELARQGCRLGRWRSCALARDF</sequence>
<proteinExistence type="predicted"/>
<evidence type="ECO:0000256" key="1">
    <source>
        <dbReference type="SAM" id="SignalP"/>
    </source>
</evidence>
<comment type="caution">
    <text evidence="2">The sequence shown here is derived from an EMBL/GenBank/DDBJ whole genome shotgun (WGS) entry which is preliminary data.</text>
</comment>
<protein>
    <recommendedName>
        <fullName evidence="4">Secreted protein</fullName>
    </recommendedName>
</protein>
<dbReference type="AlphaFoldDB" id="A0A9P1GZ85"/>
<feature type="signal peptide" evidence="1">
    <location>
        <begin position="1"/>
        <end position="20"/>
    </location>
</feature>
<dbReference type="Proteomes" id="UP000838763">
    <property type="component" value="Unassembled WGS sequence"/>
</dbReference>